<proteinExistence type="predicted"/>
<protein>
    <submittedName>
        <fullName evidence="2">Unnamed protein product</fullName>
    </submittedName>
</protein>
<gene>
    <name evidence="2" type="ORF">Plil01_000939000</name>
</gene>
<feature type="compositionally biased region" description="Acidic residues" evidence="1">
    <location>
        <begin position="112"/>
        <end position="121"/>
    </location>
</feature>
<feature type="compositionally biased region" description="Basic and acidic residues" evidence="1">
    <location>
        <begin position="190"/>
        <end position="210"/>
    </location>
</feature>
<comment type="caution">
    <text evidence="2">The sequence shown here is derived from an EMBL/GenBank/DDBJ whole genome shotgun (WGS) entry which is preliminary data.</text>
</comment>
<evidence type="ECO:0000313" key="3">
    <source>
        <dbReference type="Proteomes" id="UP001165083"/>
    </source>
</evidence>
<sequence length="360" mass="40590">MATKETLHPRNSVLGRADDTTRNPIEDVLEGLINEDSFPAAATVCRWINPSTGRTTKFPLQHALDYAYFVDGGRTPVPDSVGQSFCQPPARRARDDCRLVSDEVLELFDPFIDDDGQEMPEPESHCKDNPNPVRTKRSRDIEPPADDPHQPSQKFRRVTYQTKDASIVKLLRDDPDLLDRFLAIRQGNDSPRHPARVDREGSSPHSRPEPAARNIEPPSNTLSLRDRISSVCTRAYDIRFGSKGLSIRHFARISQDERIAWLEAGGSNFDNLSASAEFTKAPPATCLEDVIDATRVFLVYTREYDCEQLVTLTEDIVKFLDETLKRVAWTAAELPYVVLWVNDVLEDFREAINPGLTSTK</sequence>
<dbReference type="AlphaFoldDB" id="A0A9W6TZ75"/>
<organism evidence="2 3">
    <name type="scientific">Phytophthora lilii</name>
    <dbReference type="NCBI Taxonomy" id="2077276"/>
    <lineage>
        <taxon>Eukaryota</taxon>
        <taxon>Sar</taxon>
        <taxon>Stramenopiles</taxon>
        <taxon>Oomycota</taxon>
        <taxon>Peronosporomycetes</taxon>
        <taxon>Peronosporales</taxon>
        <taxon>Peronosporaceae</taxon>
        <taxon>Phytophthora</taxon>
    </lineage>
</organism>
<keyword evidence="3" id="KW-1185">Reference proteome</keyword>
<accession>A0A9W6TZ75</accession>
<dbReference type="Proteomes" id="UP001165083">
    <property type="component" value="Unassembled WGS sequence"/>
</dbReference>
<feature type="region of interest" description="Disordered" evidence="1">
    <location>
        <begin position="184"/>
        <end position="220"/>
    </location>
</feature>
<reference evidence="2" key="1">
    <citation type="submission" date="2023-04" db="EMBL/GenBank/DDBJ databases">
        <title>Phytophthora lilii NBRC 32176.</title>
        <authorList>
            <person name="Ichikawa N."/>
            <person name="Sato H."/>
            <person name="Tonouchi N."/>
        </authorList>
    </citation>
    <scope>NUCLEOTIDE SEQUENCE</scope>
    <source>
        <strain evidence="2">NBRC 32176</strain>
    </source>
</reference>
<feature type="region of interest" description="Disordered" evidence="1">
    <location>
        <begin position="112"/>
        <end position="153"/>
    </location>
</feature>
<dbReference type="EMBL" id="BSXW01000470">
    <property type="protein sequence ID" value="GMF23298.1"/>
    <property type="molecule type" value="Genomic_DNA"/>
</dbReference>
<evidence type="ECO:0000256" key="1">
    <source>
        <dbReference type="SAM" id="MobiDB-lite"/>
    </source>
</evidence>
<dbReference type="OrthoDB" id="129224at2759"/>
<name>A0A9W6TZ75_9STRA</name>
<evidence type="ECO:0000313" key="2">
    <source>
        <dbReference type="EMBL" id="GMF23298.1"/>
    </source>
</evidence>
<feature type="compositionally biased region" description="Basic and acidic residues" evidence="1">
    <location>
        <begin position="138"/>
        <end position="149"/>
    </location>
</feature>